<name>A0ABT6Y827_9BACT</name>
<protein>
    <recommendedName>
        <fullName evidence="4">DUF1449 family protein</fullName>
    </recommendedName>
</protein>
<feature type="transmembrane region" description="Helical" evidence="1">
    <location>
        <begin position="93"/>
        <end position="111"/>
    </location>
</feature>
<dbReference type="Proteomes" id="UP001236507">
    <property type="component" value="Unassembled WGS sequence"/>
</dbReference>
<proteinExistence type="predicted"/>
<keyword evidence="1" id="KW-0812">Transmembrane</keyword>
<evidence type="ECO:0000313" key="2">
    <source>
        <dbReference type="EMBL" id="MDI9859724.1"/>
    </source>
</evidence>
<dbReference type="EMBL" id="JASHIF010000009">
    <property type="protein sequence ID" value="MDI9859724.1"/>
    <property type="molecule type" value="Genomic_DNA"/>
</dbReference>
<feature type="transmembrane region" description="Helical" evidence="1">
    <location>
        <begin position="51"/>
        <end position="73"/>
    </location>
</feature>
<dbReference type="RefSeq" id="WP_283344610.1">
    <property type="nucleotide sequence ID" value="NZ_JASHIF010000009.1"/>
</dbReference>
<gene>
    <name evidence="2" type="ORF">QM524_10940</name>
</gene>
<accession>A0ABT6Y827</accession>
<reference evidence="2 3" key="1">
    <citation type="submission" date="2023-05" db="EMBL/GenBank/DDBJ databases">
        <title>Novel species of genus Flectobacillus isolated from stream in China.</title>
        <authorList>
            <person name="Lu H."/>
        </authorList>
    </citation>
    <scope>NUCLEOTIDE SEQUENCE [LARGE SCALE GENOMIC DNA]</scope>
    <source>
        <strain evidence="2 3">KCTC 42575</strain>
    </source>
</reference>
<evidence type="ECO:0008006" key="4">
    <source>
        <dbReference type="Google" id="ProtNLM"/>
    </source>
</evidence>
<keyword evidence="1" id="KW-1133">Transmembrane helix</keyword>
<organism evidence="2 3">
    <name type="scientific">Flectobacillus roseus</name>
    <dbReference type="NCBI Taxonomy" id="502259"/>
    <lineage>
        <taxon>Bacteria</taxon>
        <taxon>Pseudomonadati</taxon>
        <taxon>Bacteroidota</taxon>
        <taxon>Cytophagia</taxon>
        <taxon>Cytophagales</taxon>
        <taxon>Flectobacillaceae</taxon>
        <taxon>Flectobacillus</taxon>
    </lineage>
</organism>
<keyword evidence="3" id="KW-1185">Reference proteome</keyword>
<keyword evidence="1" id="KW-0472">Membrane</keyword>
<comment type="caution">
    <text evidence="2">The sequence shown here is derived from an EMBL/GenBank/DDBJ whole genome shotgun (WGS) entry which is preliminary data.</text>
</comment>
<evidence type="ECO:0000256" key="1">
    <source>
        <dbReference type="SAM" id="Phobius"/>
    </source>
</evidence>
<feature type="transmembrane region" description="Helical" evidence="1">
    <location>
        <begin position="12"/>
        <end position="30"/>
    </location>
</feature>
<sequence length="177" mass="19901">MFKNLGFQEYLSIGYLYLLILGVVSESIFYRMLGINILHFASLSDILTAPLTLLVSHWMIPASIVGMILVLFLLTKLSEKFNAKHNKEQSVNLLVLCSAFIFFGFFIGIELGRGTKQKSLIAEGKNQPNYLITFDDGQAQKVKVIGQNSTYLFYVPENGKKLIITLIDGNVKKMEVL</sequence>
<evidence type="ECO:0000313" key="3">
    <source>
        <dbReference type="Proteomes" id="UP001236507"/>
    </source>
</evidence>